<organism evidence="1 2">
    <name type="scientific">Porites lobata</name>
    <dbReference type="NCBI Taxonomy" id="104759"/>
    <lineage>
        <taxon>Eukaryota</taxon>
        <taxon>Metazoa</taxon>
        <taxon>Cnidaria</taxon>
        <taxon>Anthozoa</taxon>
        <taxon>Hexacorallia</taxon>
        <taxon>Scleractinia</taxon>
        <taxon>Fungiina</taxon>
        <taxon>Poritidae</taxon>
        <taxon>Porites</taxon>
    </lineage>
</organism>
<gene>
    <name evidence="1" type="ORF">PLOB_00016647</name>
</gene>
<protein>
    <recommendedName>
        <fullName evidence="3">Maturase K</fullName>
    </recommendedName>
</protein>
<comment type="caution">
    <text evidence="1">The sequence shown here is derived from an EMBL/GenBank/DDBJ whole genome shotgun (WGS) entry which is preliminary data.</text>
</comment>
<name>A0ABN8NH28_9CNID</name>
<evidence type="ECO:0000313" key="2">
    <source>
        <dbReference type="Proteomes" id="UP001159405"/>
    </source>
</evidence>
<proteinExistence type="predicted"/>
<evidence type="ECO:0000313" key="1">
    <source>
        <dbReference type="EMBL" id="CAH3107451.1"/>
    </source>
</evidence>
<sequence>CRELRVIINKVRAARFIWGFLLRSVQYYWTSCIGSVQGTASLWSCLRKATHHLQTLNSSFKIFFNSPNALGRVHKELTMFRILEALRM</sequence>
<dbReference type="Proteomes" id="UP001159405">
    <property type="component" value="Unassembled WGS sequence"/>
</dbReference>
<evidence type="ECO:0008006" key="3">
    <source>
        <dbReference type="Google" id="ProtNLM"/>
    </source>
</evidence>
<feature type="non-terminal residue" evidence="1">
    <location>
        <position position="1"/>
    </location>
</feature>
<dbReference type="EMBL" id="CALNXK010000020">
    <property type="protein sequence ID" value="CAH3107451.1"/>
    <property type="molecule type" value="Genomic_DNA"/>
</dbReference>
<keyword evidence="2" id="KW-1185">Reference proteome</keyword>
<accession>A0ABN8NH28</accession>
<reference evidence="1 2" key="1">
    <citation type="submission" date="2022-05" db="EMBL/GenBank/DDBJ databases">
        <authorList>
            <consortium name="Genoscope - CEA"/>
            <person name="William W."/>
        </authorList>
    </citation>
    <scope>NUCLEOTIDE SEQUENCE [LARGE SCALE GENOMIC DNA]</scope>
</reference>